<keyword evidence="2" id="KW-1185">Reference proteome</keyword>
<gene>
    <name evidence="1" type="ORF">BDN72DRAFT_281817</name>
</gene>
<accession>A0ACD3B723</accession>
<name>A0ACD3B723_9AGAR</name>
<proteinExistence type="predicted"/>
<reference evidence="1 2" key="1">
    <citation type="journal article" date="2019" name="Nat. Ecol. Evol.">
        <title>Megaphylogeny resolves global patterns of mushroom evolution.</title>
        <authorList>
            <person name="Varga T."/>
            <person name="Krizsan K."/>
            <person name="Foldi C."/>
            <person name="Dima B."/>
            <person name="Sanchez-Garcia M."/>
            <person name="Sanchez-Ramirez S."/>
            <person name="Szollosi G.J."/>
            <person name="Szarkandi J.G."/>
            <person name="Papp V."/>
            <person name="Albert L."/>
            <person name="Andreopoulos W."/>
            <person name="Angelini C."/>
            <person name="Antonin V."/>
            <person name="Barry K.W."/>
            <person name="Bougher N.L."/>
            <person name="Buchanan P."/>
            <person name="Buyck B."/>
            <person name="Bense V."/>
            <person name="Catcheside P."/>
            <person name="Chovatia M."/>
            <person name="Cooper J."/>
            <person name="Damon W."/>
            <person name="Desjardin D."/>
            <person name="Finy P."/>
            <person name="Geml J."/>
            <person name="Haridas S."/>
            <person name="Hughes K."/>
            <person name="Justo A."/>
            <person name="Karasinski D."/>
            <person name="Kautmanova I."/>
            <person name="Kiss B."/>
            <person name="Kocsube S."/>
            <person name="Kotiranta H."/>
            <person name="LaButti K.M."/>
            <person name="Lechner B.E."/>
            <person name="Liimatainen K."/>
            <person name="Lipzen A."/>
            <person name="Lukacs Z."/>
            <person name="Mihaltcheva S."/>
            <person name="Morgado L.N."/>
            <person name="Niskanen T."/>
            <person name="Noordeloos M.E."/>
            <person name="Ohm R.A."/>
            <person name="Ortiz-Santana B."/>
            <person name="Ovrebo C."/>
            <person name="Racz N."/>
            <person name="Riley R."/>
            <person name="Savchenko A."/>
            <person name="Shiryaev A."/>
            <person name="Soop K."/>
            <person name="Spirin V."/>
            <person name="Szebenyi C."/>
            <person name="Tomsovsky M."/>
            <person name="Tulloss R.E."/>
            <person name="Uehling J."/>
            <person name="Grigoriev I.V."/>
            <person name="Vagvolgyi C."/>
            <person name="Papp T."/>
            <person name="Martin F.M."/>
            <person name="Miettinen O."/>
            <person name="Hibbett D.S."/>
            <person name="Nagy L.G."/>
        </authorList>
    </citation>
    <scope>NUCLEOTIDE SEQUENCE [LARGE SCALE GENOMIC DNA]</scope>
    <source>
        <strain evidence="1 2">NL-1719</strain>
    </source>
</reference>
<evidence type="ECO:0000313" key="2">
    <source>
        <dbReference type="Proteomes" id="UP000308600"/>
    </source>
</evidence>
<dbReference type="Proteomes" id="UP000308600">
    <property type="component" value="Unassembled WGS sequence"/>
</dbReference>
<sequence length="412" mass="46700">MATLGQPARWHFHLPPFVERHHARNSFPRSIGRNLHPTHVHLINAHPAVSSPAGTESHDDEIVMPTADRGTPASVLPIAVDKFKALVWHSRHHRKQRYVEISPKSGVTRTIKAGRMRKKLARMTNIEYWNISWWVAVIFTLGSIIWVINGFVVFLPLLAPSHFRDSPNFAGWSAWVGASVFEIGAWLAMWEAWNRDDTANFGWNTMQLLMHVHPPPHLRRESHHTLQHHQSNSSSRINTPPSPHLGQGSSEKQYGEKPHQQQWIWFSMDPKYWHELGFLAAFSQLCGATIFWISGFTGLPEVQAVITQKVSLLDGIFWAPQVIGGCGFIISSTLLMLEMQQQWYLPKPLSLGWQIAFWNFVGAIGFTVCGALGFGAQLHSGIFYQSCLSTFWGSWAFLIGSIMQWYESVNAV</sequence>
<protein>
    <submittedName>
        <fullName evidence="1">Uncharacterized protein</fullName>
    </submittedName>
</protein>
<evidence type="ECO:0000313" key="1">
    <source>
        <dbReference type="EMBL" id="TFK72787.1"/>
    </source>
</evidence>
<dbReference type="EMBL" id="ML208281">
    <property type="protein sequence ID" value="TFK72787.1"/>
    <property type="molecule type" value="Genomic_DNA"/>
</dbReference>
<organism evidence="1 2">
    <name type="scientific">Pluteus cervinus</name>
    <dbReference type="NCBI Taxonomy" id="181527"/>
    <lineage>
        <taxon>Eukaryota</taxon>
        <taxon>Fungi</taxon>
        <taxon>Dikarya</taxon>
        <taxon>Basidiomycota</taxon>
        <taxon>Agaricomycotina</taxon>
        <taxon>Agaricomycetes</taxon>
        <taxon>Agaricomycetidae</taxon>
        <taxon>Agaricales</taxon>
        <taxon>Pluteineae</taxon>
        <taxon>Pluteaceae</taxon>
        <taxon>Pluteus</taxon>
    </lineage>
</organism>